<keyword evidence="2" id="KW-1185">Reference proteome</keyword>
<proteinExistence type="predicted"/>
<gene>
    <name evidence="1" type="ORF">PSON_ATCC_30995.1.T0570169</name>
</gene>
<evidence type="ECO:0000313" key="2">
    <source>
        <dbReference type="Proteomes" id="UP000692954"/>
    </source>
</evidence>
<dbReference type="Proteomes" id="UP000692954">
    <property type="component" value="Unassembled WGS sequence"/>
</dbReference>
<dbReference type="OrthoDB" id="307800at2759"/>
<accession>A0A8S1NFB2</accession>
<name>A0A8S1NFB2_9CILI</name>
<evidence type="ECO:0000313" key="1">
    <source>
        <dbReference type="EMBL" id="CAD8091270.1"/>
    </source>
</evidence>
<dbReference type="EMBL" id="CAJJDN010000057">
    <property type="protein sequence ID" value="CAD8091270.1"/>
    <property type="molecule type" value="Genomic_DNA"/>
</dbReference>
<comment type="caution">
    <text evidence="1">The sequence shown here is derived from an EMBL/GenBank/DDBJ whole genome shotgun (WGS) entry which is preliminary data.</text>
</comment>
<protein>
    <submittedName>
        <fullName evidence="1">Uncharacterized protein</fullName>
    </submittedName>
</protein>
<reference evidence="1" key="1">
    <citation type="submission" date="2021-01" db="EMBL/GenBank/DDBJ databases">
        <authorList>
            <consortium name="Genoscope - CEA"/>
            <person name="William W."/>
        </authorList>
    </citation>
    <scope>NUCLEOTIDE SEQUENCE</scope>
</reference>
<dbReference type="AlphaFoldDB" id="A0A8S1NFB2"/>
<organism evidence="1 2">
    <name type="scientific">Paramecium sonneborni</name>
    <dbReference type="NCBI Taxonomy" id="65129"/>
    <lineage>
        <taxon>Eukaryota</taxon>
        <taxon>Sar</taxon>
        <taxon>Alveolata</taxon>
        <taxon>Ciliophora</taxon>
        <taxon>Intramacronucleata</taxon>
        <taxon>Oligohymenophorea</taxon>
        <taxon>Peniculida</taxon>
        <taxon>Parameciidae</taxon>
        <taxon>Paramecium</taxon>
    </lineage>
</organism>
<sequence>MLRVFKAKTREYIKEAIEFNNLQFPWKFGGFPHEPKDGQLNGFTDWRRIINEEKLQELSTEYFQKINELQPLRLERIVEHSLMSQIYRELMRYKLQNHKHTLKFDIKCFDFGVYNTENIFRVGVHLGRQRNKPLEIRHFNQNINGHDFLCVWRKRPFVTDKATLSLFIDVSFKTQGTIMLLNQKKEIIYQNDQNNQEFHCMRLESEIMNCNFISAKNEQSNLRDMKRMDDNLHIIDVDHYLKGNNYINYIE</sequence>